<feature type="domain" description="CBF1-interacting co-repressor CIR N-terminal" evidence="1">
    <location>
        <begin position="8"/>
        <end position="44"/>
    </location>
</feature>
<proteinExistence type="predicted"/>
<dbReference type="AlphaFoldDB" id="A0A5E4PLB4"/>
<dbReference type="PANTHER" id="PTHR22093:SF0">
    <property type="entry name" value="LEUKOCYTE RECEPTOR CLUSTER MEMBER 1"/>
    <property type="match status" value="1"/>
</dbReference>
<evidence type="ECO:0000313" key="3">
    <source>
        <dbReference type="Proteomes" id="UP000324832"/>
    </source>
</evidence>
<sequence length="298" mass="35228">MNILPKKRWHVRTKENIARVRKDEAEAAEKARQEQLRTDQADRELRLNILKQKSKEKLEHFNIPSVSHEDKPNEHINLFSDIEHAVTTTNAEHDKEVKDKKEEYEKKIGYLTYLGQDTNEALRKKNWYEVPPELSRHSRPDYIKDTYDKLVLKDADGKPKIKSFDEKNNEIDWRAKQKNDPLNSFRHLTHTTVGKLSSCSSQLEKPIKNVEIIPKKSIKNKSSDKELKLQKLREARLKREQQEKYKTEIFLRKLNGEPLREEREKSDTKMIPKYNSQFNPDTVVIICRNRSGEDSAEE</sequence>
<dbReference type="Pfam" id="PF10197">
    <property type="entry name" value="Cir_N"/>
    <property type="match status" value="1"/>
</dbReference>
<dbReference type="PANTHER" id="PTHR22093">
    <property type="entry name" value="LEUKOCYTE RECEPTOR CLUSTER LRC MEMBER 1"/>
    <property type="match status" value="1"/>
</dbReference>
<organism evidence="2 3">
    <name type="scientific">Leptidea sinapis</name>
    <dbReference type="NCBI Taxonomy" id="189913"/>
    <lineage>
        <taxon>Eukaryota</taxon>
        <taxon>Metazoa</taxon>
        <taxon>Ecdysozoa</taxon>
        <taxon>Arthropoda</taxon>
        <taxon>Hexapoda</taxon>
        <taxon>Insecta</taxon>
        <taxon>Pterygota</taxon>
        <taxon>Neoptera</taxon>
        <taxon>Endopterygota</taxon>
        <taxon>Lepidoptera</taxon>
        <taxon>Glossata</taxon>
        <taxon>Ditrysia</taxon>
        <taxon>Papilionoidea</taxon>
        <taxon>Pieridae</taxon>
        <taxon>Dismorphiinae</taxon>
        <taxon>Leptidea</taxon>
    </lineage>
</organism>
<dbReference type="InterPro" id="IPR019339">
    <property type="entry name" value="CIR_N_dom"/>
</dbReference>
<name>A0A5E4PLB4_9NEOP</name>
<gene>
    <name evidence="2" type="ORF">LSINAPIS_LOCUS518</name>
</gene>
<dbReference type="InterPro" id="IPR039875">
    <property type="entry name" value="LENG1-like"/>
</dbReference>
<evidence type="ECO:0000313" key="2">
    <source>
        <dbReference type="EMBL" id="VVC86754.1"/>
    </source>
</evidence>
<dbReference type="Proteomes" id="UP000324832">
    <property type="component" value="Unassembled WGS sequence"/>
</dbReference>
<accession>A0A5E4PLB4</accession>
<dbReference type="SMART" id="SM01083">
    <property type="entry name" value="Cir_N"/>
    <property type="match status" value="1"/>
</dbReference>
<evidence type="ECO:0000259" key="1">
    <source>
        <dbReference type="SMART" id="SM01083"/>
    </source>
</evidence>
<protein>
    <recommendedName>
        <fullName evidence="1">CBF1-interacting co-repressor CIR N-terminal domain-containing protein</fullName>
    </recommendedName>
</protein>
<dbReference type="EMBL" id="FZQP02000016">
    <property type="protein sequence ID" value="VVC86754.1"/>
    <property type="molecule type" value="Genomic_DNA"/>
</dbReference>
<keyword evidence="3" id="KW-1185">Reference proteome</keyword>
<reference evidence="2 3" key="1">
    <citation type="submission" date="2017-07" db="EMBL/GenBank/DDBJ databases">
        <authorList>
            <person name="Talla V."/>
            <person name="Backstrom N."/>
        </authorList>
    </citation>
    <scope>NUCLEOTIDE SEQUENCE [LARGE SCALE GENOMIC DNA]</scope>
</reference>